<dbReference type="Proteomes" id="UP001198630">
    <property type="component" value="Unassembled WGS sequence"/>
</dbReference>
<protein>
    <recommendedName>
        <fullName evidence="11">Trehalose import ATP-binding protein SugC</fullName>
    </recommendedName>
    <alternativeName>
        <fullName evidence="13">Nucleotide-binding domain of SugABC transporter</fullName>
    </alternativeName>
    <alternativeName>
        <fullName evidence="12">SugABC transporter ATPase SugC</fullName>
    </alternativeName>
</protein>
<evidence type="ECO:0000256" key="9">
    <source>
        <dbReference type="ARBA" id="ARBA00056091"/>
    </source>
</evidence>
<evidence type="ECO:0000256" key="12">
    <source>
        <dbReference type="ARBA" id="ARBA00080647"/>
    </source>
</evidence>
<keyword evidence="6" id="KW-1278">Translocase</keyword>
<comment type="catalytic activity">
    <reaction evidence="8">
        <text>alpha,alpha-trehalose(out) + ATP + H2O = alpha,alpha-trehalose(in) + ADP + phosphate + H(+)</text>
        <dbReference type="Rhea" id="RHEA:75203"/>
        <dbReference type="ChEBI" id="CHEBI:15377"/>
        <dbReference type="ChEBI" id="CHEBI:15378"/>
        <dbReference type="ChEBI" id="CHEBI:16551"/>
        <dbReference type="ChEBI" id="CHEBI:30616"/>
        <dbReference type="ChEBI" id="CHEBI:43474"/>
        <dbReference type="ChEBI" id="CHEBI:456216"/>
    </reaction>
</comment>
<keyword evidence="3" id="KW-1003">Cell membrane</keyword>
<dbReference type="AlphaFoldDB" id="A0AAW4XQF4"/>
<keyword evidence="4" id="KW-0547">Nucleotide-binding</keyword>
<dbReference type="CDD" id="cd03259">
    <property type="entry name" value="ABC_Carb_Solutes_like"/>
    <property type="match status" value="1"/>
</dbReference>
<dbReference type="Pfam" id="PF00005">
    <property type="entry name" value="ABC_tran"/>
    <property type="match status" value="1"/>
</dbReference>
<keyword evidence="2" id="KW-0813">Transport</keyword>
<dbReference type="SUPFAM" id="SSF52540">
    <property type="entry name" value="P-loop containing nucleoside triphosphate hydrolases"/>
    <property type="match status" value="1"/>
</dbReference>
<comment type="caution">
    <text evidence="15">The sequence shown here is derived from an EMBL/GenBank/DDBJ whole genome shotgun (WGS) entry which is preliminary data.</text>
</comment>
<evidence type="ECO:0000313" key="15">
    <source>
        <dbReference type="EMBL" id="MCD2115091.1"/>
    </source>
</evidence>
<dbReference type="RefSeq" id="WP_230792981.1">
    <property type="nucleotide sequence ID" value="NZ_JAJNCO010000049.1"/>
</dbReference>
<dbReference type="PANTHER" id="PTHR43875:SF15">
    <property type="entry name" value="TREHALOSE IMPORT ATP-BINDING PROTEIN SUGC"/>
    <property type="match status" value="1"/>
</dbReference>
<dbReference type="FunFam" id="3.40.50.300:FF:000042">
    <property type="entry name" value="Maltose/maltodextrin ABC transporter, ATP-binding protein"/>
    <property type="match status" value="1"/>
</dbReference>
<reference evidence="15" key="1">
    <citation type="submission" date="2021-11" db="EMBL/GenBank/DDBJ databases">
        <title>Development of a sustainable strategy for remediation of hydrocarbon-contaminated territories based on the waste exchange concept.</title>
        <authorList>
            <person name="Elkin A."/>
        </authorList>
    </citation>
    <scope>NUCLEOTIDE SEQUENCE</scope>
    <source>
        <strain evidence="15">IEGM 757</strain>
    </source>
</reference>
<evidence type="ECO:0000256" key="1">
    <source>
        <dbReference type="ARBA" id="ARBA00004515"/>
    </source>
</evidence>
<dbReference type="Gene3D" id="3.40.50.300">
    <property type="entry name" value="P-loop containing nucleotide triphosphate hydrolases"/>
    <property type="match status" value="1"/>
</dbReference>
<evidence type="ECO:0000256" key="2">
    <source>
        <dbReference type="ARBA" id="ARBA00022448"/>
    </source>
</evidence>
<dbReference type="PROSITE" id="PS50893">
    <property type="entry name" value="ABC_TRANSPORTER_2"/>
    <property type="match status" value="1"/>
</dbReference>
<dbReference type="InterPro" id="IPR003593">
    <property type="entry name" value="AAA+_ATPase"/>
</dbReference>
<dbReference type="GO" id="GO:0016887">
    <property type="term" value="F:ATP hydrolysis activity"/>
    <property type="evidence" value="ECO:0007669"/>
    <property type="project" value="InterPro"/>
</dbReference>
<dbReference type="EMBL" id="JAJNCO010000049">
    <property type="protein sequence ID" value="MCD2115091.1"/>
    <property type="molecule type" value="Genomic_DNA"/>
</dbReference>
<comment type="subcellular location">
    <subcellularLocation>
        <location evidence="1">Cell inner membrane</location>
        <topology evidence="1">Peripheral membrane protein</topology>
        <orientation evidence="1">Cytoplasmic side</orientation>
    </subcellularLocation>
</comment>
<dbReference type="InterPro" id="IPR017871">
    <property type="entry name" value="ABC_transporter-like_CS"/>
</dbReference>
<evidence type="ECO:0000313" key="16">
    <source>
        <dbReference type="Proteomes" id="UP001198630"/>
    </source>
</evidence>
<evidence type="ECO:0000256" key="8">
    <source>
        <dbReference type="ARBA" id="ARBA00050305"/>
    </source>
</evidence>
<evidence type="ECO:0000259" key="14">
    <source>
        <dbReference type="PROSITE" id="PS50893"/>
    </source>
</evidence>
<evidence type="ECO:0000256" key="5">
    <source>
        <dbReference type="ARBA" id="ARBA00022840"/>
    </source>
</evidence>
<evidence type="ECO:0000256" key="3">
    <source>
        <dbReference type="ARBA" id="ARBA00022475"/>
    </source>
</evidence>
<dbReference type="PROSITE" id="PS00211">
    <property type="entry name" value="ABC_TRANSPORTER_1"/>
    <property type="match status" value="1"/>
</dbReference>
<dbReference type="GO" id="GO:0055052">
    <property type="term" value="C:ATP-binding cassette (ABC) transporter complex, substrate-binding subunit-containing"/>
    <property type="evidence" value="ECO:0007669"/>
    <property type="project" value="TreeGrafter"/>
</dbReference>
<dbReference type="InterPro" id="IPR003439">
    <property type="entry name" value="ABC_transporter-like_ATP-bd"/>
</dbReference>
<dbReference type="PANTHER" id="PTHR43875">
    <property type="entry name" value="MALTODEXTRIN IMPORT ATP-BINDING PROTEIN MSMX"/>
    <property type="match status" value="1"/>
</dbReference>
<keyword evidence="7" id="KW-0472">Membrane</keyword>
<evidence type="ECO:0000256" key="13">
    <source>
        <dbReference type="ARBA" id="ARBA00082626"/>
    </source>
</evidence>
<evidence type="ECO:0000256" key="11">
    <source>
        <dbReference type="ARBA" id="ARBA00072105"/>
    </source>
</evidence>
<dbReference type="GO" id="GO:0015408">
    <property type="term" value="F:ABC-type ferric iron transporter activity"/>
    <property type="evidence" value="ECO:0007669"/>
    <property type="project" value="InterPro"/>
</dbReference>
<evidence type="ECO:0000256" key="6">
    <source>
        <dbReference type="ARBA" id="ARBA00022967"/>
    </source>
</evidence>
<accession>A0AAW4XQF4</accession>
<feature type="domain" description="ABC transporter" evidence="14">
    <location>
        <begin position="26"/>
        <end position="266"/>
    </location>
</feature>
<dbReference type="SMART" id="SM00382">
    <property type="entry name" value="AAA"/>
    <property type="match status" value="1"/>
</dbReference>
<evidence type="ECO:0000256" key="10">
    <source>
        <dbReference type="ARBA" id="ARBA00063658"/>
    </source>
</evidence>
<organism evidence="15 16">
    <name type="scientific">Rhodococcus rhodochrous</name>
    <dbReference type="NCBI Taxonomy" id="1829"/>
    <lineage>
        <taxon>Bacteria</taxon>
        <taxon>Bacillati</taxon>
        <taxon>Actinomycetota</taxon>
        <taxon>Actinomycetes</taxon>
        <taxon>Mycobacteriales</taxon>
        <taxon>Nocardiaceae</taxon>
        <taxon>Rhodococcus</taxon>
    </lineage>
</organism>
<evidence type="ECO:0000256" key="7">
    <source>
        <dbReference type="ARBA" id="ARBA00023136"/>
    </source>
</evidence>
<sequence length="395" mass="43057">MRTDTSPRTRREAAIETAGSAPTISTSLVGLGKTFEAKGRKVDAVKDINLHVEQGEYVVILGPSGCGKSTLIRCVAGLESPTAGSITVMGKTVYDANKKINAKVNDRNVGMVFQNYALWPHMSVEKNVAYPLKMRRVAKQDRVRRVAEVLEALECTQLSTRLPAELSGGQQQRIALARALVYEPGVLLLDEPLSNLDALLRVSLRTELLRLHRALGYTGLHITHDQEEALEMGDRIVLMREGRIEQVGPPEEVYARPVSPYAANFLGVRNRVRVRKQYDVLEHDGGSVAGSESLARSATSTDRSLELFVRSRDTHVSPGPATGTPAAGEIEVEGTVSQVVLGDGGRRQFVVDIGNNNLWFAQHATTEGLATGDLVHVRVAARHALLYEGETLINI</sequence>
<dbReference type="InterPro" id="IPR047641">
    <property type="entry name" value="ABC_transpr_MalK/UgpC-like"/>
</dbReference>
<keyword evidence="5 15" id="KW-0067">ATP-binding</keyword>
<gene>
    <name evidence="15" type="ORF">LQ384_28890</name>
</gene>
<comment type="function">
    <text evidence="9">Part of the ABC transporter complex LpqY-SugA-SugB-SugC, which is highly specific for uptake of trehalose. Involved in the recycling of extracellular trehalose released from trehalose-containing molecules synthesized by M.tuberculosis. Trehalose uptake is essential for virulence. Responsible for energy coupling to the transport system.</text>
</comment>
<dbReference type="InterPro" id="IPR015853">
    <property type="entry name" value="ABC_transpr_FbpC"/>
</dbReference>
<name>A0AAW4XQF4_RHORH</name>
<comment type="subunit">
    <text evidence="10">Monomer. Homodimerizes in the presence of ATP. The complex is composed of two ATP-binding proteins (SugC), two transmembrane proteins (SugA and SugB) and a solute-binding protein (LpqY).</text>
</comment>
<dbReference type="GO" id="GO:0005524">
    <property type="term" value="F:ATP binding"/>
    <property type="evidence" value="ECO:0007669"/>
    <property type="project" value="UniProtKB-KW"/>
</dbReference>
<dbReference type="InterPro" id="IPR027417">
    <property type="entry name" value="P-loop_NTPase"/>
</dbReference>
<evidence type="ECO:0000256" key="4">
    <source>
        <dbReference type="ARBA" id="ARBA00022741"/>
    </source>
</evidence>
<proteinExistence type="predicted"/>